<evidence type="ECO:0000256" key="2">
    <source>
        <dbReference type="SAM" id="Phobius"/>
    </source>
</evidence>
<name>A0A5J6Z6A9_9CORY</name>
<dbReference type="AlphaFoldDB" id="A0A5J6Z6A9"/>
<feature type="compositionally biased region" description="Polar residues" evidence="1">
    <location>
        <begin position="1"/>
        <end position="11"/>
    </location>
</feature>
<feature type="region of interest" description="Disordered" evidence="1">
    <location>
        <begin position="1"/>
        <end position="29"/>
    </location>
</feature>
<reference evidence="4" key="1">
    <citation type="submission" date="2019-10" db="EMBL/GenBank/DDBJ databases">
        <title>Complete genome sequence of Corynebacterium urogenitalis DSM 108747, isolated from the genital tract of a cow.</title>
        <authorList>
            <person name="Ruckert C."/>
            <person name="Ballas P."/>
            <person name="Wagener K."/>
            <person name="Drillich M."/>
            <person name="Kaempfer P."/>
            <person name="Busse H.-J."/>
            <person name="Ehling-Schulz M."/>
        </authorList>
    </citation>
    <scope>NUCLEOTIDE SEQUENCE [LARGE SCALE GENOMIC DNA]</scope>
    <source>
        <strain evidence="4">LMM 1652</strain>
    </source>
</reference>
<evidence type="ECO:0008006" key="5">
    <source>
        <dbReference type="Google" id="ProtNLM"/>
    </source>
</evidence>
<dbReference type="EMBL" id="CP045032">
    <property type="protein sequence ID" value="QFQ01752.1"/>
    <property type="molecule type" value="Genomic_DNA"/>
</dbReference>
<feature type="transmembrane region" description="Helical" evidence="2">
    <location>
        <begin position="42"/>
        <end position="61"/>
    </location>
</feature>
<keyword evidence="2" id="KW-0812">Transmembrane</keyword>
<keyword evidence="2" id="KW-1133">Transmembrane helix</keyword>
<evidence type="ECO:0000313" key="4">
    <source>
        <dbReference type="Proteomes" id="UP000326711"/>
    </source>
</evidence>
<accession>A0A5J6Z6A9</accession>
<protein>
    <recommendedName>
        <fullName evidence="5">Cell wall anchor protein</fullName>
    </recommendedName>
</protein>
<keyword evidence="2" id="KW-0472">Membrane</keyword>
<evidence type="ECO:0000256" key="1">
    <source>
        <dbReference type="SAM" id="MobiDB-lite"/>
    </source>
</evidence>
<keyword evidence="4" id="KW-1185">Reference proteome</keyword>
<dbReference type="Proteomes" id="UP000326711">
    <property type="component" value="Chromosome"/>
</dbReference>
<organism evidence="3 4">
    <name type="scientific">Corynebacterium urogenitale</name>
    <dbReference type="NCBI Taxonomy" id="2487892"/>
    <lineage>
        <taxon>Bacteria</taxon>
        <taxon>Bacillati</taxon>
        <taxon>Actinomycetota</taxon>
        <taxon>Actinomycetes</taxon>
        <taxon>Mycobacteriales</taxon>
        <taxon>Corynebacteriaceae</taxon>
        <taxon>Corynebacterium</taxon>
    </lineage>
</organism>
<dbReference type="KEGG" id="cuo:CUROG_01760"/>
<proteinExistence type="predicted"/>
<evidence type="ECO:0000313" key="3">
    <source>
        <dbReference type="EMBL" id="QFQ01752.1"/>
    </source>
</evidence>
<feature type="transmembrane region" description="Helical" evidence="2">
    <location>
        <begin position="76"/>
        <end position="94"/>
    </location>
</feature>
<gene>
    <name evidence="3" type="ORF">CUROG_01760</name>
</gene>
<sequence>MSDNTRSTTAKKSAAEIADEMTEHKEVGHRSHMAGAFDIRNVIGALMGIYGLVLLASYLVLDPGVSSGGDAKDATYNLWAGVAMVVVAAVFFAWSKFEPVKIDQE</sequence>